<keyword evidence="3" id="KW-1185">Reference proteome</keyword>
<comment type="caution">
    <text evidence="2">The sequence shown here is derived from an EMBL/GenBank/DDBJ whole genome shotgun (WGS) entry which is preliminary data.</text>
</comment>
<dbReference type="Proteomes" id="UP000886595">
    <property type="component" value="Unassembled WGS sequence"/>
</dbReference>
<dbReference type="EMBL" id="JAAMPC010000011">
    <property type="protein sequence ID" value="KAG2283537.1"/>
    <property type="molecule type" value="Genomic_DNA"/>
</dbReference>
<feature type="compositionally biased region" description="Low complexity" evidence="1">
    <location>
        <begin position="54"/>
        <end position="79"/>
    </location>
</feature>
<sequence length="96" mass="10439">MIFPDSHISYISKSGASLSHRKVSELTLHRRRRSISGDGFFIDGDCMHVTDGLSSSSESPQLRSTTDASSLLSSSTEASPLHREGEQGVKEDTKQS</sequence>
<dbReference type="AlphaFoldDB" id="A0A8X7R8H8"/>
<protein>
    <submittedName>
        <fullName evidence="2">Uncharacterized protein</fullName>
    </submittedName>
</protein>
<feature type="region of interest" description="Disordered" evidence="1">
    <location>
        <begin position="52"/>
        <end position="96"/>
    </location>
</feature>
<evidence type="ECO:0000313" key="2">
    <source>
        <dbReference type="EMBL" id="KAG2283537.1"/>
    </source>
</evidence>
<name>A0A8X7R8H8_BRACI</name>
<organism evidence="2 3">
    <name type="scientific">Brassica carinata</name>
    <name type="common">Ethiopian mustard</name>
    <name type="synonym">Abyssinian cabbage</name>
    <dbReference type="NCBI Taxonomy" id="52824"/>
    <lineage>
        <taxon>Eukaryota</taxon>
        <taxon>Viridiplantae</taxon>
        <taxon>Streptophyta</taxon>
        <taxon>Embryophyta</taxon>
        <taxon>Tracheophyta</taxon>
        <taxon>Spermatophyta</taxon>
        <taxon>Magnoliopsida</taxon>
        <taxon>eudicotyledons</taxon>
        <taxon>Gunneridae</taxon>
        <taxon>Pentapetalae</taxon>
        <taxon>rosids</taxon>
        <taxon>malvids</taxon>
        <taxon>Brassicales</taxon>
        <taxon>Brassicaceae</taxon>
        <taxon>Brassiceae</taxon>
        <taxon>Brassica</taxon>
    </lineage>
</organism>
<gene>
    <name evidence="2" type="ORF">Bca52824_054757</name>
</gene>
<reference evidence="2 3" key="1">
    <citation type="submission" date="2020-02" db="EMBL/GenBank/DDBJ databases">
        <authorList>
            <person name="Ma Q."/>
            <person name="Huang Y."/>
            <person name="Song X."/>
            <person name="Pei D."/>
        </authorList>
    </citation>
    <scope>NUCLEOTIDE SEQUENCE [LARGE SCALE GENOMIC DNA]</scope>
    <source>
        <strain evidence="2">Sxm20200214</strain>
        <tissue evidence="2">Leaf</tissue>
    </source>
</reference>
<proteinExistence type="predicted"/>
<evidence type="ECO:0000313" key="3">
    <source>
        <dbReference type="Proteomes" id="UP000886595"/>
    </source>
</evidence>
<accession>A0A8X7R8H8</accession>
<feature type="compositionally biased region" description="Basic and acidic residues" evidence="1">
    <location>
        <begin position="80"/>
        <end position="96"/>
    </location>
</feature>
<evidence type="ECO:0000256" key="1">
    <source>
        <dbReference type="SAM" id="MobiDB-lite"/>
    </source>
</evidence>